<keyword evidence="1" id="KW-0812">Transmembrane</keyword>
<sequence length="318" mass="35604">MKVHCYNILLFSFTLIILLLSPSQVNNQMNHYNRAHMKNIEPTKSYRSLCECELYTSMYDDDPEMKEIMHDFDRQTSQRFEEYEERKTEKRQKYKEQRDKDIQQIILKDKMEKSLAEKVEKGCLRCGCGLGGVAAGVGIIGPVAVNVWEIGAKATAIELATKEGIDAGVKAAIVKIKNVSAFVDLKNVSWTNFINDSNYNSISGLVEAVKEAMASINKPCISNSHERACSGLSHDADYFISSAVQAGQDATVLTTESAKTANLGEVTTASSNAYSAIGYSVIAILIIVLIMLIIYLILRYRRKKKMKKKAQYTKLLNE</sequence>
<feature type="chain" id="PRO_5001540583" description="Surface antigen" evidence="2">
    <location>
        <begin position="28"/>
        <end position="318"/>
    </location>
</feature>
<organism evidence="3 4">
    <name type="scientific">Plasmodium falciparum MaliPS096_E11</name>
    <dbReference type="NCBI Taxonomy" id="1036727"/>
    <lineage>
        <taxon>Eukaryota</taxon>
        <taxon>Sar</taxon>
        <taxon>Alveolata</taxon>
        <taxon>Apicomplexa</taxon>
        <taxon>Aconoidasida</taxon>
        <taxon>Haemosporida</taxon>
        <taxon>Plasmodiidae</taxon>
        <taxon>Plasmodium</taxon>
        <taxon>Plasmodium (Laverania)</taxon>
    </lineage>
</organism>
<feature type="transmembrane region" description="Helical" evidence="1">
    <location>
        <begin position="276"/>
        <end position="298"/>
    </location>
</feature>
<dbReference type="AlphaFoldDB" id="A0A024WGY3"/>
<dbReference type="EMBL" id="KI925638">
    <property type="protein sequence ID" value="ETW46268.1"/>
    <property type="molecule type" value="Genomic_DNA"/>
</dbReference>
<protein>
    <recommendedName>
        <fullName evidence="5">Surface antigen</fullName>
    </recommendedName>
</protein>
<evidence type="ECO:0000313" key="4">
    <source>
        <dbReference type="Proteomes" id="UP000030699"/>
    </source>
</evidence>
<evidence type="ECO:0008006" key="5">
    <source>
        <dbReference type="Google" id="ProtNLM"/>
    </source>
</evidence>
<gene>
    <name evidence="3" type="ORF">PFMALIP_05662</name>
</gene>
<reference evidence="3 4" key="2">
    <citation type="submission" date="2013-02" db="EMBL/GenBank/DDBJ databases">
        <title>The Genome Sequence of Plasmodium falciparum MaliPS096_E11.</title>
        <authorList>
            <consortium name="The Broad Institute Genome Sequencing Platform"/>
            <consortium name="The Broad Institute Genome Sequencing Center for Infectious Disease"/>
            <person name="Neafsey D."/>
            <person name="Cheeseman I."/>
            <person name="Volkman S."/>
            <person name="Adams J."/>
            <person name="Walker B."/>
            <person name="Young S.K."/>
            <person name="Zeng Q."/>
            <person name="Gargeya S."/>
            <person name="Fitzgerald M."/>
            <person name="Haas B."/>
            <person name="Abouelleil A."/>
            <person name="Alvarado L."/>
            <person name="Arachchi H.M."/>
            <person name="Berlin A.M."/>
            <person name="Chapman S.B."/>
            <person name="Dewar J."/>
            <person name="Goldberg J."/>
            <person name="Griggs A."/>
            <person name="Gujja S."/>
            <person name="Hansen M."/>
            <person name="Howarth C."/>
            <person name="Imamovic A."/>
            <person name="Larimer J."/>
            <person name="McCowan C."/>
            <person name="Murphy C."/>
            <person name="Neiman D."/>
            <person name="Pearson M."/>
            <person name="Priest M."/>
            <person name="Roberts A."/>
            <person name="Saif S."/>
            <person name="Shea T."/>
            <person name="Sisk P."/>
            <person name="Sykes S."/>
            <person name="Wortman J."/>
            <person name="Nusbaum C."/>
            <person name="Birren B."/>
        </authorList>
    </citation>
    <scope>NUCLEOTIDE SEQUENCE [LARGE SCALE GENOMIC DNA]</scope>
    <source>
        <strain evidence="3 4">MaliPS096_E11</strain>
    </source>
</reference>
<keyword evidence="2" id="KW-0732">Signal</keyword>
<evidence type="ECO:0000256" key="1">
    <source>
        <dbReference type="SAM" id="Phobius"/>
    </source>
</evidence>
<dbReference type="Proteomes" id="UP000030699">
    <property type="component" value="Unassembled WGS sequence"/>
</dbReference>
<name>A0A024WGY3_PLAFA</name>
<accession>A0A024WGY3</accession>
<keyword evidence="1" id="KW-0472">Membrane</keyword>
<feature type="signal peptide" evidence="2">
    <location>
        <begin position="1"/>
        <end position="27"/>
    </location>
</feature>
<keyword evidence="1" id="KW-1133">Transmembrane helix</keyword>
<evidence type="ECO:0000313" key="3">
    <source>
        <dbReference type="EMBL" id="ETW46268.1"/>
    </source>
</evidence>
<proteinExistence type="predicted"/>
<reference evidence="3 4" key="1">
    <citation type="submission" date="2013-02" db="EMBL/GenBank/DDBJ databases">
        <title>The Genome Annotation of Plasmodium falciparum MaliPS096_E11.</title>
        <authorList>
            <consortium name="The Broad Institute Genome Sequencing Platform"/>
            <consortium name="The Broad Institute Genome Sequencing Center for Infectious Disease"/>
            <person name="Neafsey D."/>
            <person name="Hoffman S."/>
            <person name="Volkman S."/>
            <person name="Rosenthal P."/>
            <person name="Walker B."/>
            <person name="Young S.K."/>
            <person name="Zeng Q."/>
            <person name="Gargeya S."/>
            <person name="Fitzgerald M."/>
            <person name="Haas B."/>
            <person name="Abouelleil A."/>
            <person name="Allen A.W."/>
            <person name="Alvarado L."/>
            <person name="Arachchi H.M."/>
            <person name="Berlin A.M."/>
            <person name="Chapman S.B."/>
            <person name="Gainer-Dewar J."/>
            <person name="Goldberg J."/>
            <person name="Griggs A."/>
            <person name="Gujja S."/>
            <person name="Hansen M."/>
            <person name="Howarth C."/>
            <person name="Imamovic A."/>
            <person name="Ireland A."/>
            <person name="Larimer J."/>
            <person name="McCowan C."/>
            <person name="Murphy C."/>
            <person name="Pearson M."/>
            <person name="Poon T.W."/>
            <person name="Priest M."/>
            <person name="Roberts A."/>
            <person name="Saif S."/>
            <person name="Shea T."/>
            <person name="Sisk P."/>
            <person name="Sykes S."/>
            <person name="Wortman J."/>
            <person name="Nusbaum C."/>
            <person name="Birren B."/>
        </authorList>
    </citation>
    <scope>NUCLEOTIDE SEQUENCE [LARGE SCALE GENOMIC DNA]</scope>
    <source>
        <strain evidence="3 4">MaliPS096_E11</strain>
    </source>
</reference>
<evidence type="ECO:0000256" key="2">
    <source>
        <dbReference type="SAM" id="SignalP"/>
    </source>
</evidence>
<dbReference type="NCBIfam" id="TIGR01477">
    <property type="entry name" value="RIFIN"/>
    <property type="match status" value="1"/>
</dbReference>
<dbReference type="InterPro" id="IPR006373">
    <property type="entry name" value="VSA_Rifin"/>
</dbReference>
<dbReference type="Pfam" id="PF02009">
    <property type="entry name" value="RIFIN"/>
    <property type="match status" value="1"/>
</dbReference>